<dbReference type="PANTHER" id="PTHR30448">
    <property type="entry name" value="RNASE ADAPTER PROTEIN RAPZ"/>
    <property type="match status" value="1"/>
</dbReference>
<dbReference type="InterPro" id="IPR053931">
    <property type="entry name" value="RapZ_C"/>
</dbReference>
<protein>
    <submittedName>
        <fullName evidence="7">RNase adapter RapZ</fullName>
    </submittedName>
</protein>
<dbReference type="GO" id="GO:0005524">
    <property type="term" value="F:ATP binding"/>
    <property type="evidence" value="ECO:0007669"/>
    <property type="project" value="UniProtKB-UniRule"/>
</dbReference>
<dbReference type="Pfam" id="PF22740">
    <property type="entry name" value="PapZ_C"/>
    <property type="match status" value="1"/>
</dbReference>
<keyword evidence="3 4" id="KW-0342">GTP-binding</keyword>
<evidence type="ECO:0000256" key="3">
    <source>
        <dbReference type="ARBA" id="ARBA00023134"/>
    </source>
</evidence>
<gene>
    <name evidence="7" type="ORF">CSA55_04505</name>
</gene>
<dbReference type="PIRSF" id="PIRSF005052">
    <property type="entry name" value="P-loopkin"/>
    <property type="match status" value="1"/>
</dbReference>
<dbReference type="EMBL" id="PDSL01000058">
    <property type="protein sequence ID" value="PIE31944.1"/>
    <property type="molecule type" value="Genomic_DNA"/>
</dbReference>
<dbReference type="Gene3D" id="3.40.50.300">
    <property type="entry name" value="P-loop containing nucleotide triphosphate hydrolases"/>
    <property type="match status" value="1"/>
</dbReference>
<keyword evidence="2 4" id="KW-0067">ATP-binding</keyword>
<evidence type="ECO:0000259" key="6">
    <source>
        <dbReference type="Pfam" id="PF22740"/>
    </source>
</evidence>
<accession>A0A2G6K8G4</accession>
<evidence type="ECO:0000259" key="5">
    <source>
        <dbReference type="Pfam" id="PF03668"/>
    </source>
</evidence>
<evidence type="ECO:0000256" key="1">
    <source>
        <dbReference type="ARBA" id="ARBA00022741"/>
    </source>
</evidence>
<feature type="domain" description="RapZ-like N-terminal" evidence="5">
    <location>
        <begin position="3"/>
        <end position="153"/>
    </location>
</feature>
<dbReference type="AlphaFoldDB" id="A0A2G6K8G4"/>
<dbReference type="Proteomes" id="UP000230914">
    <property type="component" value="Unassembled WGS sequence"/>
</dbReference>
<dbReference type="InterPro" id="IPR005337">
    <property type="entry name" value="RapZ-like"/>
</dbReference>
<proteinExistence type="inferred from homology"/>
<dbReference type="NCBIfam" id="NF003828">
    <property type="entry name" value="PRK05416.1"/>
    <property type="match status" value="1"/>
</dbReference>
<keyword evidence="1 4" id="KW-0547">Nucleotide-binding</keyword>
<dbReference type="InterPro" id="IPR053930">
    <property type="entry name" value="RapZ-like_N"/>
</dbReference>
<dbReference type="PANTHER" id="PTHR30448:SF0">
    <property type="entry name" value="RNASE ADAPTER PROTEIN RAPZ"/>
    <property type="match status" value="1"/>
</dbReference>
<evidence type="ECO:0000313" key="7">
    <source>
        <dbReference type="EMBL" id="PIE31944.1"/>
    </source>
</evidence>
<organism evidence="7 8">
    <name type="scientific">Ilumatobacter coccineus</name>
    <dbReference type="NCBI Taxonomy" id="467094"/>
    <lineage>
        <taxon>Bacteria</taxon>
        <taxon>Bacillati</taxon>
        <taxon>Actinomycetota</taxon>
        <taxon>Acidimicrobiia</taxon>
        <taxon>Acidimicrobiales</taxon>
        <taxon>Ilumatobacteraceae</taxon>
        <taxon>Ilumatobacter</taxon>
    </lineage>
</organism>
<name>A0A2G6K8G4_9ACTN</name>
<dbReference type="GO" id="GO:0005525">
    <property type="term" value="F:GTP binding"/>
    <property type="evidence" value="ECO:0007669"/>
    <property type="project" value="UniProtKB-UniRule"/>
</dbReference>
<sequence length="282" mass="30988">MAQIVVITGLSGAGRSGAADVLDDLGYYVIDNLPTPLLPTIVQLAIQPGGGINRLALVSGRNHSDILPEVAKLRESGHSVTTLFLDARTPVLVQRYNATRRKHPFSDESHGLLEAIEAERELLASTKYHADLVIDTSDLTIHQLKDRVIAAFAEASSSRMYVSVQSFGYTHGLPLNADIVMDVRFLPNPHWDEELRPLTGQDERVQAFVLGRSVTQSFLDRFEQLLVGLIPNYESEGRSYLTIAIGCTGGKHRSVAIAEEISRRLADADIEAHTSHRDVTRS</sequence>
<dbReference type="SUPFAM" id="SSF52540">
    <property type="entry name" value="P-loop containing nucleoside triphosphate hydrolases"/>
    <property type="match status" value="1"/>
</dbReference>
<reference evidence="7 8" key="1">
    <citation type="submission" date="2017-10" db="EMBL/GenBank/DDBJ databases">
        <title>Novel microbial diversity and functional potential in the marine mammal oral microbiome.</title>
        <authorList>
            <person name="Dudek N.K."/>
            <person name="Sun C.L."/>
            <person name="Burstein D."/>
            <person name="Kantor R.S."/>
            <person name="Aliaga Goltsman D.S."/>
            <person name="Bik E.M."/>
            <person name="Thomas B.C."/>
            <person name="Banfield J.F."/>
            <person name="Relman D.A."/>
        </authorList>
    </citation>
    <scope>NUCLEOTIDE SEQUENCE [LARGE SCALE GENOMIC DNA]</scope>
    <source>
        <strain evidence="7">DOLJORAL78_61_10</strain>
    </source>
</reference>
<dbReference type="Pfam" id="PF03668">
    <property type="entry name" value="RapZ-like_N"/>
    <property type="match status" value="1"/>
</dbReference>
<evidence type="ECO:0000256" key="4">
    <source>
        <dbReference type="HAMAP-Rule" id="MF_00636"/>
    </source>
</evidence>
<comment type="caution">
    <text evidence="7">The sequence shown here is derived from an EMBL/GenBank/DDBJ whole genome shotgun (WGS) entry which is preliminary data.</text>
</comment>
<feature type="domain" description="RapZ C-terminal" evidence="6">
    <location>
        <begin position="161"/>
        <end position="279"/>
    </location>
</feature>
<dbReference type="InterPro" id="IPR027417">
    <property type="entry name" value="P-loop_NTPase"/>
</dbReference>
<feature type="binding site" evidence="4">
    <location>
        <begin position="9"/>
        <end position="16"/>
    </location>
    <ligand>
        <name>ATP</name>
        <dbReference type="ChEBI" id="CHEBI:30616"/>
    </ligand>
</feature>
<comment type="caution">
    <text evidence="4">Lacks conserved residue(s) required for the propagation of feature annotation.</text>
</comment>
<dbReference type="HAMAP" id="MF_00636">
    <property type="entry name" value="RapZ_like"/>
    <property type="match status" value="1"/>
</dbReference>
<evidence type="ECO:0000313" key="8">
    <source>
        <dbReference type="Proteomes" id="UP000230914"/>
    </source>
</evidence>
<evidence type="ECO:0000256" key="2">
    <source>
        <dbReference type="ARBA" id="ARBA00022840"/>
    </source>
</evidence>